<evidence type="ECO:0000313" key="1">
    <source>
        <dbReference type="EMBL" id="KAL0938156.1"/>
    </source>
</evidence>
<gene>
    <name evidence="1" type="ORF">CTRU02_207887</name>
</gene>
<comment type="caution">
    <text evidence="1">The sequence shown here is derived from an EMBL/GenBank/DDBJ whole genome shotgun (WGS) entry which is preliminary data.</text>
</comment>
<dbReference type="EMBL" id="VUJX02000004">
    <property type="protein sequence ID" value="KAL0938156.1"/>
    <property type="molecule type" value="Genomic_DNA"/>
</dbReference>
<protein>
    <submittedName>
        <fullName evidence="1">Uncharacterized protein</fullName>
    </submittedName>
</protein>
<sequence>METSRFIPNDADAQAIHRKVYASYGHEGVTASANAYGNLMQITRYFGETPGNPSGFICADFAERANRSLPYHAVERLEQHNSMSGDPNDGFRLKFKHAGADGSEVPHMSFVHNRWPYFRSATPNSATSVQHLVSDDTVYQIYTFDLDQKDITGSPPEISFCVNMRLLDLNFTKNDDGFQSKSSPEERWHQEQLEDDNSSEETPDQSSTGDGIRYDAMIGDNTKDDPQDDIGNQWTEVRFGNNERTFLLSSWSNRKPAGLEHNVGLFISLFVGDHPHHISHISERNCNVTVEKKLWEEAKESEKLEITLAYTLKEIPLDLRLTDFAPPVLEEDVLKAKSILAAPFRILQLHEDLHLNFVLWRNVEHILSVCSIPVQHKGRASDEHPAIALTCGDIASHRISIEASFHAFRILLLALKQIEEGCSNETLAKCHCVCVAATSGGCATTGR</sequence>
<keyword evidence="2" id="KW-1185">Reference proteome</keyword>
<dbReference type="Proteomes" id="UP000805649">
    <property type="component" value="Unassembled WGS sequence"/>
</dbReference>
<reference evidence="1 2" key="1">
    <citation type="journal article" date="2020" name="Phytopathology">
        <title>Genome Sequence Resources of Colletotrichum truncatum, C. plurivorum, C. musicola, and C. sojae: Four Species Pathogenic to Soybean (Glycine max).</title>
        <authorList>
            <person name="Rogerio F."/>
            <person name="Boufleur T.R."/>
            <person name="Ciampi-Guillardi M."/>
            <person name="Sukno S.A."/>
            <person name="Thon M.R."/>
            <person name="Massola Junior N.S."/>
            <person name="Baroncelli R."/>
        </authorList>
    </citation>
    <scope>NUCLEOTIDE SEQUENCE [LARGE SCALE GENOMIC DNA]</scope>
    <source>
        <strain evidence="1 2">CMES1059</strain>
    </source>
</reference>
<proteinExistence type="predicted"/>
<organism evidence="1 2">
    <name type="scientific">Colletotrichum truncatum</name>
    <name type="common">Anthracnose fungus</name>
    <name type="synonym">Colletotrichum capsici</name>
    <dbReference type="NCBI Taxonomy" id="5467"/>
    <lineage>
        <taxon>Eukaryota</taxon>
        <taxon>Fungi</taxon>
        <taxon>Dikarya</taxon>
        <taxon>Ascomycota</taxon>
        <taxon>Pezizomycotina</taxon>
        <taxon>Sordariomycetes</taxon>
        <taxon>Hypocreomycetidae</taxon>
        <taxon>Glomerellales</taxon>
        <taxon>Glomerellaceae</taxon>
        <taxon>Colletotrichum</taxon>
        <taxon>Colletotrichum truncatum species complex</taxon>
    </lineage>
</organism>
<evidence type="ECO:0000313" key="2">
    <source>
        <dbReference type="Proteomes" id="UP000805649"/>
    </source>
</evidence>
<name>A0ACC3Z232_COLTU</name>
<accession>A0ACC3Z232</accession>